<dbReference type="GO" id="GO:0051213">
    <property type="term" value="F:dioxygenase activity"/>
    <property type="evidence" value="ECO:0007669"/>
    <property type="project" value="UniProtKB-KW"/>
</dbReference>
<dbReference type="Proteomes" id="UP001158049">
    <property type="component" value="Unassembled WGS sequence"/>
</dbReference>
<protein>
    <submittedName>
        <fullName evidence="1">Phytanoyl-CoA dioxygenase (PhyH)</fullName>
    </submittedName>
</protein>
<sequence length="300" mass="32674">MNAAGQGSTMAPQAAAHRPVLGASQIAQYHAAGFLTMRAMLELALLQRLNTAIDRICTEAGKLTEKTAHIDLDAFHTPERPRIRRISSPTELDPVFIDTAFYSVLGDIAADLVGGPVKFYHSKVNFKLPEGGAEIGWHQDWAVFPHTNSNIVALSVPLNPSRSGNGCLQTIPGSHRQGPRSHWDQGLYTLNCNASMTAADMAQIVDNELDPGDIVAHHGLAVHGSSANLSDAVRTTYIIQYVAADAFAYTDPVIDSRHRNRMVRGEPSRHARVEPGVIELPPSFRNGYAGIFTLQDQRPR</sequence>
<evidence type="ECO:0000313" key="2">
    <source>
        <dbReference type="Proteomes" id="UP001158049"/>
    </source>
</evidence>
<dbReference type="Pfam" id="PF05721">
    <property type="entry name" value="PhyH"/>
    <property type="match status" value="1"/>
</dbReference>
<keyword evidence="1" id="KW-0223">Dioxygenase</keyword>
<dbReference type="EMBL" id="FXUL01000037">
    <property type="protein sequence ID" value="SMP80663.1"/>
    <property type="molecule type" value="Genomic_DNA"/>
</dbReference>
<dbReference type="PANTHER" id="PTHR20883:SF46">
    <property type="entry name" value="PHYTANOYL-COA HYDROXYLASE"/>
    <property type="match status" value="1"/>
</dbReference>
<organism evidence="1 2">
    <name type="scientific">Noviherbaspirillum suwonense</name>
    <dbReference type="NCBI Taxonomy" id="1224511"/>
    <lineage>
        <taxon>Bacteria</taxon>
        <taxon>Pseudomonadati</taxon>
        <taxon>Pseudomonadota</taxon>
        <taxon>Betaproteobacteria</taxon>
        <taxon>Burkholderiales</taxon>
        <taxon>Oxalobacteraceae</taxon>
        <taxon>Noviherbaspirillum</taxon>
    </lineage>
</organism>
<reference evidence="1 2" key="1">
    <citation type="submission" date="2017-05" db="EMBL/GenBank/DDBJ databases">
        <authorList>
            <person name="Varghese N."/>
            <person name="Submissions S."/>
        </authorList>
    </citation>
    <scope>NUCLEOTIDE SEQUENCE [LARGE SCALE GENOMIC DNA]</scope>
    <source>
        <strain evidence="1 2">DSM 26001</strain>
    </source>
</reference>
<dbReference type="Gene3D" id="2.60.120.620">
    <property type="entry name" value="q2cbj1_9rhob like domain"/>
    <property type="match status" value="1"/>
</dbReference>
<keyword evidence="2" id="KW-1185">Reference proteome</keyword>
<proteinExistence type="predicted"/>
<dbReference type="SUPFAM" id="SSF51197">
    <property type="entry name" value="Clavaminate synthase-like"/>
    <property type="match status" value="1"/>
</dbReference>
<gene>
    <name evidence="1" type="ORF">SAMN06295970_13722</name>
</gene>
<accession>A0ABY1QTQ1</accession>
<name>A0ABY1QTQ1_9BURK</name>
<dbReference type="RefSeq" id="WP_283445513.1">
    <property type="nucleotide sequence ID" value="NZ_FXUL01000037.1"/>
</dbReference>
<dbReference type="InterPro" id="IPR008775">
    <property type="entry name" value="Phytyl_CoA_dOase-like"/>
</dbReference>
<dbReference type="PANTHER" id="PTHR20883">
    <property type="entry name" value="PHYTANOYL-COA DIOXYGENASE DOMAIN CONTAINING 1"/>
    <property type="match status" value="1"/>
</dbReference>
<keyword evidence="1" id="KW-0560">Oxidoreductase</keyword>
<evidence type="ECO:0000313" key="1">
    <source>
        <dbReference type="EMBL" id="SMP80663.1"/>
    </source>
</evidence>
<comment type="caution">
    <text evidence="1">The sequence shown here is derived from an EMBL/GenBank/DDBJ whole genome shotgun (WGS) entry which is preliminary data.</text>
</comment>